<accession>A0AAD7SB57</accession>
<reference evidence="1" key="1">
    <citation type="journal article" date="2023" name="Science">
        <title>Genome structures resolve the early diversification of teleost fishes.</title>
        <authorList>
            <person name="Parey E."/>
            <person name="Louis A."/>
            <person name="Montfort J."/>
            <person name="Bouchez O."/>
            <person name="Roques C."/>
            <person name="Iampietro C."/>
            <person name="Lluch J."/>
            <person name="Castinel A."/>
            <person name="Donnadieu C."/>
            <person name="Desvignes T."/>
            <person name="Floi Bucao C."/>
            <person name="Jouanno E."/>
            <person name="Wen M."/>
            <person name="Mejri S."/>
            <person name="Dirks R."/>
            <person name="Jansen H."/>
            <person name="Henkel C."/>
            <person name="Chen W.J."/>
            <person name="Zahm M."/>
            <person name="Cabau C."/>
            <person name="Klopp C."/>
            <person name="Thompson A.W."/>
            <person name="Robinson-Rechavi M."/>
            <person name="Braasch I."/>
            <person name="Lecointre G."/>
            <person name="Bobe J."/>
            <person name="Postlethwait J.H."/>
            <person name="Berthelot C."/>
            <person name="Roest Crollius H."/>
            <person name="Guiguen Y."/>
        </authorList>
    </citation>
    <scope>NUCLEOTIDE SEQUENCE</scope>
    <source>
        <strain evidence="1">NC1722</strain>
    </source>
</reference>
<evidence type="ECO:0000313" key="1">
    <source>
        <dbReference type="EMBL" id="KAJ8399289.1"/>
    </source>
</evidence>
<dbReference type="AlphaFoldDB" id="A0AAD7SB57"/>
<dbReference type="EMBL" id="JAINUG010000084">
    <property type="protein sequence ID" value="KAJ8399289.1"/>
    <property type="molecule type" value="Genomic_DNA"/>
</dbReference>
<dbReference type="Proteomes" id="UP001221898">
    <property type="component" value="Unassembled WGS sequence"/>
</dbReference>
<protein>
    <submittedName>
        <fullName evidence="1">Uncharacterized protein</fullName>
    </submittedName>
</protein>
<feature type="non-terminal residue" evidence="1">
    <location>
        <position position="106"/>
    </location>
</feature>
<comment type="caution">
    <text evidence="1">The sequence shown here is derived from an EMBL/GenBank/DDBJ whole genome shotgun (WGS) entry which is preliminary data.</text>
</comment>
<name>A0AAD7SB57_9TELE</name>
<proteinExistence type="predicted"/>
<gene>
    <name evidence="1" type="ORF">AAFF_G00413270</name>
</gene>
<keyword evidence="2" id="KW-1185">Reference proteome</keyword>
<sequence length="106" mass="11970">MSFSSKPHDPWTALALACFPLANLSQFVSTRRTRFLLYECCRAEGLCLGCDNWMVTRASAMNWSSGAKALCSSVAIRTKTMQQGRPALCNCARRAYCRRRKIRNLD</sequence>
<evidence type="ECO:0000313" key="2">
    <source>
        <dbReference type="Proteomes" id="UP001221898"/>
    </source>
</evidence>
<organism evidence="1 2">
    <name type="scientific">Aldrovandia affinis</name>
    <dbReference type="NCBI Taxonomy" id="143900"/>
    <lineage>
        <taxon>Eukaryota</taxon>
        <taxon>Metazoa</taxon>
        <taxon>Chordata</taxon>
        <taxon>Craniata</taxon>
        <taxon>Vertebrata</taxon>
        <taxon>Euteleostomi</taxon>
        <taxon>Actinopterygii</taxon>
        <taxon>Neopterygii</taxon>
        <taxon>Teleostei</taxon>
        <taxon>Notacanthiformes</taxon>
        <taxon>Halosauridae</taxon>
        <taxon>Aldrovandia</taxon>
    </lineage>
</organism>